<gene>
    <name evidence="1" type="ORF">L1987_85371</name>
</gene>
<accession>A0ACB8XX02</accession>
<comment type="caution">
    <text evidence="1">The sequence shown here is derived from an EMBL/GenBank/DDBJ whole genome shotgun (WGS) entry which is preliminary data.</text>
</comment>
<keyword evidence="2" id="KW-1185">Reference proteome</keyword>
<reference evidence="2" key="1">
    <citation type="journal article" date="2022" name="Mol. Ecol. Resour.">
        <title>The genomes of chicory, endive, great burdock and yacon provide insights into Asteraceae palaeo-polyploidization history and plant inulin production.</title>
        <authorList>
            <person name="Fan W."/>
            <person name="Wang S."/>
            <person name="Wang H."/>
            <person name="Wang A."/>
            <person name="Jiang F."/>
            <person name="Liu H."/>
            <person name="Zhao H."/>
            <person name="Xu D."/>
            <person name="Zhang Y."/>
        </authorList>
    </citation>
    <scope>NUCLEOTIDE SEQUENCE [LARGE SCALE GENOMIC DNA]</scope>
    <source>
        <strain evidence="2">cv. Yunnan</strain>
    </source>
</reference>
<evidence type="ECO:0000313" key="1">
    <source>
        <dbReference type="EMBL" id="KAI3675778.1"/>
    </source>
</evidence>
<reference evidence="1 2" key="2">
    <citation type="journal article" date="2022" name="Mol. Ecol. Resour.">
        <title>The genomes of chicory, endive, great burdock and yacon provide insights into Asteraceae paleo-polyploidization history and plant inulin production.</title>
        <authorList>
            <person name="Fan W."/>
            <person name="Wang S."/>
            <person name="Wang H."/>
            <person name="Wang A."/>
            <person name="Jiang F."/>
            <person name="Liu H."/>
            <person name="Zhao H."/>
            <person name="Xu D."/>
            <person name="Zhang Y."/>
        </authorList>
    </citation>
    <scope>NUCLEOTIDE SEQUENCE [LARGE SCALE GENOMIC DNA]</scope>
    <source>
        <strain evidence="2">cv. Yunnan</strain>
        <tissue evidence="1">Leaves</tissue>
    </source>
</reference>
<proteinExistence type="predicted"/>
<organism evidence="1 2">
    <name type="scientific">Smallanthus sonchifolius</name>
    <dbReference type="NCBI Taxonomy" id="185202"/>
    <lineage>
        <taxon>Eukaryota</taxon>
        <taxon>Viridiplantae</taxon>
        <taxon>Streptophyta</taxon>
        <taxon>Embryophyta</taxon>
        <taxon>Tracheophyta</taxon>
        <taxon>Spermatophyta</taxon>
        <taxon>Magnoliopsida</taxon>
        <taxon>eudicotyledons</taxon>
        <taxon>Gunneridae</taxon>
        <taxon>Pentapetalae</taxon>
        <taxon>asterids</taxon>
        <taxon>campanulids</taxon>
        <taxon>Asterales</taxon>
        <taxon>Asteraceae</taxon>
        <taxon>Asteroideae</taxon>
        <taxon>Heliantheae alliance</taxon>
        <taxon>Millerieae</taxon>
        <taxon>Smallanthus</taxon>
    </lineage>
</organism>
<dbReference type="Proteomes" id="UP001056120">
    <property type="component" value="Linkage Group LG29"/>
</dbReference>
<protein>
    <submittedName>
        <fullName evidence="1">Uncharacterized protein</fullName>
    </submittedName>
</protein>
<sequence>MEKAMKEININNARLVVNLAKFDRDGKPNNREDKRHKNGAGNQPYQPNGYTERGEDNGDKPFLLALLRNQMHATQRKEVTIPEDADYDVVHWYDKSEIGKVQDLNHLRGLQEFLIGEGPGEGGSKPSAKLQIPDLNSTMAASSSAIIDNRREIEFEEDRNPRSEEEKRSDDQEGLNKEIKATRASVG</sequence>
<dbReference type="EMBL" id="CM042046">
    <property type="protein sequence ID" value="KAI3675778.1"/>
    <property type="molecule type" value="Genomic_DNA"/>
</dbReference>
<name>A0ACB8XX02_9ASTR</name>
<evidence type="ECO:0000313" key="2">
    <source>
        <dbReference type="Proteomes" id="UP001056120"/>
    </source>
</evidence>